<keyword evidence="2" id="KW-0472">Membrane</keyword>
<accession>K9WQC5</accession>
<gene>
    <name evidence="3" type="ORF">Mic7113_6826</name>
</gene>
<dbReference type="PATRIC" id="fig|1173027.3.peg.7542"/>
<dbReference type="EMBL" id="CP003638">
    <property type="protein sequence ID" value="AFZ22383.1"/>
    <property type="molecule type" value="Genomic_DNA"/>
</dbReference>
<sequence length="489" mass="54841">MNNLESLKLEVSRKLRRNTLASGFFIVTAASLLIPAFSMEGSRFDYTLFCFNPPNLTHPEQHDYCTGEKIRRGITWRVAMEAEQNQQFASKVSILKTIPAQNPYAGLYGLASAGFLGAAFAFFKSATNQLDDHLDAFIWSRRKELYKRALSHELDITLDTQRQHNESEFIKEMMSRDHGQAMLDLMTPGERQLAAERYAKGERLDQAQFDLHLATLQAQAAEQAEKEAKHKSEAAKLNKPAKKKDTGANEPTGDEAAKAELIEKLKEHEGGWLHTLCTTRKILIIEGEQGSFKSYTAALVAYIRYQLKGHKLGWVVDTDYHQNKSKAWSILQPLEFEAYGSNKNGESLRDGLERFLEGIEIRDEDNFAVETLIFDELTTYGDYAECADIAKSFMKFALSAPRKAAYGLIAITHSVTNEGMGKGGGMAKARERGTLHLLLNADNDYNPTFKGTLNGFKNEAGELVEDMPVTLPDWFRPGAIEKMFKGATQ</sequence>
<dbReference type="OrthoDB" id="501723at2"/>
<reference evidence="3 4" key="1">
    <citation type="submission" date="2012-06" db="EMBL/GenBank/DDBJ databases">
        <title>Finished plasmid 8 of genome of Microcoleus sp. PCC 7113.</title>
        <authorList>
            <consortium name="US DOE Joint Genome Institute"/>
            <person name="Gugger M."/>
            <person name="Coursin T."/>
            <person name="Rippka R."/>
            <person name="Tandeau De Marsac N."/>
            <person name="Huntemann M."/>
            <person name="Wei C.-L."/>
            <person name="Han J."/>
            <person name="Detter J.C."/>
            <person name="Han C."/>
            <person name="Tapia R."/>
            <person name="Chen A."/>
            <person name="Kyrpides N."/>
            <person name="Mavromatis K."/>
            <person name="Markowitz V."/>
            <person name="Szeto E."/>
            <person name="Ivanova N."/>
            <person name="Pagani I."/>
            <person name="Pati A."/>
            <person name="Goodwin L."/>
            <person name="Nordberg H.P."/>
            <person name="Cantor M.N."/>
            <person name="Hua S.X."/>
            <person name="Woyke T."/>
            <person name="Kerfeld C.A."/>
        </authorList>
    </citation>
    <scope>NUCLEOTIDE SEQUENCE [LARGE SCALE GENOMIC DNA]</scope>
    <source>
        <strain evidence="3 4">PCC 7113</strain>
        <plasmid evidence="3 4">pMIC7113.08</plasmid>
    </source>
</reference>
<keyword evidence="4" id="KW-1185">Reference proteome</keyword>
<name>K9WQC5_9CYAN</name>
<evidence type="ECO:0000313" key="3">
    <source>
        <dbReference type="EMBL" id="AFZ22383.1"/>
    </source>
</evidence>
<keyword evidence="3" id="KW-0614">Plasmid</keyword>
<feature type="compositionally biased region" description="Basic and acidic residues" evidence="1">
    <location>
        <begin position="223"/>
        <end position="236"/>
    </location>
</feature>
<evidence type="ECO:0000313" key="4">
    <source>
        <dbReference type="Proteomes" id="UP000010471"/>
    </source>
</evidence>
<evidence type="ECO:0000256" key="2">
    <source>
        <dbReference type="SAM" id="Phobius"/>
    </source>
</evidence>
<dbReference type="RefSeq" id="WP_015186373.1">
    <property type="nucleotide sequence ID" value="NC_019743.1"/>
</dbReference>
<dbReference type="HOGENOM" id="CLU_577019_0_0_3"/>
<dbReference type="Proteomes" id="UP000010471">
    <property type="component" value="Plasmid pMIC7113.08"/>
</dbReference>
<evidence type="ECO:0000256" key="1">
    <source>
        <dbReference type="SAM" id="MobiDB-lite"/>
    </source>
</evidence>
<geneLocation type="plasmid" evidence="3 4">
    <name>pMIC7113.08</name>
</geneLocation>
<proteinExistence type="predicted"/>
<feature type="transmembrane region" description="Helical" evidence="2">
    <location>
        <begin position="20"/>
        <end position="39"/>
    </location>
</feature>
<dbReference type="KEGG" id="mic:Mic7113_6826"/>
<keyword evidence="2" id="KW-0812">Transmembrane</keyword>
<keyword evidence="2" id="KW-1133">Transmembrane helix</keyword>
<feature type="region of interest" description="Disordered" evidence="1">
    <location>
        <begin position="221"/>
        <end position="253"/>
    </location>
</feature>
<organism evidence="3 4">
    <name type="scientific">Allocoleopsis franciscana PCC 7113</name>
    <dbReference type="NCBI Taxonomy" id="1173027"/>
    <lineage>
        <taxon>Bacteria</taxon>
        <taxon>Bacillati</taxon>
        <taxon>Cyanobacteriota</taxon>
        <taxon>Cyanophyceae</taxon>
        <taxon>Coleofasciculales</taxon>
        <taxon>Coleofasciculaceae</taxon>
        <taxon>Allocoleopsis</taxon>
        <taxon>Allocoleopsis franciscana</taxon>
    </lineage>
</organism>
<dbReference type="AlphaFoldDB" id="K9WQC5"/>
<protein>
    <submittedName>
        <fullName evidence="3">Uncharacterized protein</fullName>
    </submittedName>
</protein>